<proteinExistence type="predicted"/>
<evidence type="ECO:0000256" key="1">
    <source>
        <dbReference type="SAM" id="MobiDB-lite"/>
    </source>
</evidence>
<evidence type="ECO:0000313" key="2">
    <source>
        <dbReference type="EMBL" id="CAD7580749.1"/>
    </source>
</evidence>
<dbReference type="EMBL" id="OE204347">
    <property type="protein sequence ID" value="CAD7580749.1"/>
    <property type="molecule type" value="Genomic_DNA"/>
</dbReference>
<protein>
    <submittedName>
        <fullName evidence="2">(California timema) hypothetical protein</fullName>
    </submittedName>
</protein>
<accession>A0A7R9PF25</accession>
<feature type="region of interest" description="Disordered" evidence="1">
    <location>
        <begin position="77"/>
        <end position="137"/>
    </location>
</feature>
<feature type="compositionally biased region" description="Acidic residues" evidence="1">
    <location>
        <begin position="81"/>
        <end position="93"/>
    </location>
</feature>
<sequence>MIPIRTQPDNQRKMNSEERNDLEKSAESFLQRIPSRKPVWPQTQTLIHHVIGAVDEFLELPTNYGTQDDFRVESAAHATEEELQANESSDVETSEPTTEPMPKKRKGVRKTEEEKKQKDQGLPHVNHHGKSFFKGKF</sequence>
<feature type="compositionally biased region" description="Basic and acidic residues" evidence="1">
    <location>
        <begin position="10"/>
        <end position="26"/>
    </location>
</feature>
<reference evidence="2" key="1">
    <citation type="submission" date="2020-11" db="EMBL/GenBank/DDBJ databases">
        <authorList>
            <person name="Tran Van P."/>
        </authorList>
    </citation>
    <scope>NUCLEOTIDE SEQUENCE</scope>
</reference>
<dbReference type="AlphaFoldDB" id="A0A7R9PF25"/>
<feature type="region of interest" description="Disordered" evidence="1">
    <location>
        <begin position="1"/>
        <end position="32"/>
    </location>
</feature>
<organism evidence="2">
    <name type="scientific">Timema californicum</name>
    <name type="common">California timema</name>
    <name type="synonym">Walking stick</name>
    <dbReference type="NCBI Taxonomy" id="61474"/>
    <lineage>
        <taxon>Eukaryota</taxon>
        <taxon>Metazoa</taxon>
        <taxon>Ecdysozoa</taxon>
        <taxon>Arthropoda</taxon>
        <taxon>Hexapoda</taxon>
        <taxon>Insecta</taxon>
        <taxon>Pterygota</taxon>
        <taxon>Neoptera</taxon>
        <taxon>Polyneoptera</taxon>
        <taxon>Phasmatodea</taxon>
        <taxon>Timematodea</taxon>
        <taxon>Timematoidea</taxon>
        <taxon>Timematidae</taxon>
        <taxon>Timema</taxon>
    </lineage>
</organism>
<name>A0A7R9PF25_TIMCA</name>
<feature type="compositionally biased region" description="Basic residues" evidence="1">
    <location>
        <begin position="125"/>
        <end position="137"/>
    </location>
</feature>
<gene>
    <name evidence="2" type="ORF">TCMB3V08_LOCUS13282</name>
</gene>
<feature type="compositionally biased region" description="Basic and acidic residues" evidence="1">
    <location>
        <begin position="109"/>
        <end position="121"/>
    </location>
</feature>